<reference evidence="2 3" key="1">
    <citation type="journal article" date="2014" name="PLoS ONE">
        <title>An emerging Mycoplasma associated with trichomoniasis, vaginal infection and disease.</title>
        <authorList>
            <consortium name="Vaginal Microbiome Consortium"/>
            <person name="Fettweis J.M."/>
            <person name="Serrano M.G."/>
            <person name="Huang B."/>
            <person name="Brooks J.P."/>
            <person name="Glascock A.L."/>
            <person name="Sheth N.U."/>
            <person name="Strauss J.F.III."/>
            <person name="Jefferson K.K."/>
            <person name="Buck G.A."/>
        </authorList>
    </citation>
    <scope>NUCLEOTIDE SEQUENCE [LARGE SCALE GENOMIC DNA]</scope>
    <source>
        <strain evidence="2 3">VCU_M1</strain>
    </source>
</reference>
<organism evidence="2 3">
    <name type="scientific">Candidatus Malacoplasma girerdii</name>
    <dbReference type="NCBI Taxonomy" id="1318617"/>
    <lineage>
        <taxon>Bacteria</taxon>
        <taxon>Bacillati</taxon>
        <taxon>Mycoplasmatota</taxon>
        <taxon>Mycoplasmoidales</taxon>
        <taxon>Mycoplasmoidaceae</taxon>
        <taxon>Malacoplasma</taxon>
    </lineage>
</organism>
<dbReference type="EMBL" id="CP007711">
    <property type="protein sequence ID" value="AIV03718.1"/>
    <property type="molecule type" value="Genomic_DNA"/>
</dbReference>
<gene>
    <name evidence="2" type="ORF">MGM1_3460</name>
</gene>
<accession>A0A097ST01</accession>
<keyword evidence="1" id="KW-0472">Membrane</keyword>
<sequence>MKFYFRYLGKLVLNKISIWVTIALYWLLALIILIIVPFAANISPLTIWGNTLFDIQSGFIIIAGAISALIVVNVFKRSIEDQSELLIQAKPLKRWKITFIKFLWTLIFISIITFGMLVIGLMTYILGPYNANYNPKGIDYHKVWPLICTLVLATYIINCLFCSIAIFISLIANRVQIIVTLIAANIVLSVYNNMSRFVLTRLDDSINQKLSTNVSISSFNATDFNNNKTNFSYLKGSNEEGDTDLYPFYSQSIKSTNQIYMNLNFMNQLSSLFQLFDVTSLKQQYNSTRLGSNERLNTKLIKDNTFSKYLMNQYISLQHASDIKSANYPLSIPSWNEIINSDQGQYGAQSDTGFYNLSINLYRTDLLNLIGGNTDTLWIYNKDTFYGLAPAKWAYYNEFITNENLNYEFNKHVFKTIIIPLLTDKNEAQHNINLCNLSSDDDLKKYLNIFYNRIYNDWNQSISDGNKFHFDTNKTLDVINFNLARYRFSLIQSFLYIYWHDLICDYLKENNISINQYLINQNKVFNQQFKAKLTKIVDPYTHEDITIENGMTYSQYLHVLMTFGGLSWFTEKSYYNRINKSIRFSQYPIKLNTSNNTVILDDSNTEKYATFPLSWVSCYKQDLGININYFYQYKTYPYVSNVASGLIWSLLTLLLSGLAYCKYQRIDIS</sequence>
<dbReference type="Proteomes" id="UP000030066">
    <property type="component" value="Chromosome"/>
</dbReference>
<dbReference type="KEGG" id="mgj:MGM1_3460"/>
<keyword evidence="1" id="KW-0812">Transmembrane</keyword>
<feature type="transmembrane region" description="Helical" evidence="1">
    <location>
        <begin position="102"/>
        <end position="124"/>
    </location>
</feature>
<proteinExistence type="predicted"/>
<dbReference type="HOGENOM" id="CLU_410334_0_0_14"/>
<dbReference type="AlphaFoldDB" id="A0A097ST01"/>
<dbReference type="STRING" id="1318617.MGM1_3460"/>
<evidence type="ECO:0000313" key="3">
    <source>
        <dbReference type="Proteomes" id="UP000030066"/>
    </source>
</evidence>
<keyword evidence="1" id="KW-1133">Transmembrane helix</keyword>
<feature type="transmembrane region" description="Helical" evidence="1">
    <location>
        <begin position="638"/>
        <end position="661"/>
    </location>
</feature>
<protein>
    <submittedName>
        <fullName evidence="2">ABC-2 family transporter</fullName>
    </submittedName>
</protein>
<feature type="transmembrane region" description="Helical" evidence="1">
    <location>
        <begin position="55"/>
        <end position="75"/>
    </location>
</feature>
<evidence type="ECO:0000313" key="2">
    <source>
        <dbReference type="EMBL" id="AIV03718.1"/>
    </source>
</evidence>
<feature type="transmembrane region" description="Helical" evidence="1">
    <location>
        <begin position="144"/>
        <end position="168"/>
    </location>
</feature>
<keyword evidence="3" id="KW-1185">Reference proteome</keyword>
<evidence type="ECO:0000256" key="1">
    <source>
        <dbReference type="SAM" id="Phobius"/>
    </source>
</evidence>
<feature type="transmembrane region" description="Helical" evidence="1">
    <location>
        <begin position="12"/>
        <end position="35"/>
    </location>
</feature>
<name>A0A097ST01_9BACT</name>
<feature type="transmembrane region" description="Helical" evidence="1">
    <location>
        <begin position="175"/>
        <end position="194"/>
    </location>
</feature>